<name>A0A1Y5SM64_9RHOB</name>
<reference evidence="2 3" key="1">
    <citation type="submission" date="2017-03" db="EMBL/GenBank/DDBJ databases">
        <authorList>
            <person name="Afonso C.L."/>
            <person name="Miller P.J."/>
            <person name="Scott M.A."/>
            <person name="Spackman E."/>
            <person name="Goraichik I."/>
            <person name="Dimitrov K.M."/>
            <person name="Suarez D.L."/>
            <person name="Swayne D.E."/>
        </authorList>
    </citation>
    <scope>NUCLEOTIDE SEQUENCE [LARGE SCALE GENOMIC DNA]</scope>
    <source>
        <strain evidence="2 3">CECT 7971</strain>
    </source>
</reference>
<gene>
    <name evidence="2" type="ORF">PAM7971_01875</name>
</gene>
<organism evidence="2 3">
    <name type="scientific">Pacificibacter marinus</name>
    <dbReference type="NCBI Taxonomy" id="658057"/>
    <lineage>
        <taxon>Bacteria</taxon>
        <taxon>Pseudomonadati</taxon>
        <taxon>Pseudomonadota</taxon>
        <taxon>Alphaproteobacteria</taxon>
        <taxon>Rhodobacterales</taxon>
        <taxon>Roseobacteraceae</taxon>
        <taxon>Pacificibacter</taxon>
    </lineage>
</organism>
<dbReference type="EMBL" id="FWFW01000005">
    <property type="protein sequence ID" value="SLN40981.1"/>
    <property type="molecule type" value="Genomic_DNA"/>
</dbReference>
<evidence type="ECO:0008006" key="4">
    <source>
        <dbReference type="Google" id="ProtNLM"/>
    </source>
</evidence>
<keyword evidence="1" id="KW-1133">Transmembrane helix</keyword>
<evidence type="ECO:0000313" key="3">
    <source>
        <dbReference type="Proteomes" id="UP000193307"/>
    </source>
</evidence>
<accession>A0A1Y5SM64</accession>
<dbReference type="STRING" id="658057.SAMN04488032_104202"/>
<evidence type="ECO:0000256" key="1">
    <source>
        <dbReference type="SAM" id="Phobius"/>
    </source>
</evidence>
<dbReference type="RefSeq" id="WP_085849030.1">
    <property type="nucleotide sequence ID" value="NZ_FNZV01000004.1"/>
</dbReference>
<keyword evidence="1" id="KW-0812">Transmembrane</keyword>
<protein>
    <recommendedName>
        <fullName evidence="4">UDP-N-acetylmuramate--alanine ligase</fullName>
    </recommendedName>
</protein>
<evidence type="ECO:0000313" key="2">
    <source>
        <dbReference type="EMBL" id="SLN40981.1"/>
    </source>
</evidence>
<keyword evidence="3" id="KW-1185">Reference proteome</keyword>
<proteinExistence type="predicted"/>
<sequence length="81" mass="8965">MTSLVAFCVWVLATMGLALLPIKYQILPGLGFLLILPVLLVWLAHDYGALPVVVCIFAAVSLFRKPLWALVSGARRWITRT</sequence>
<dbReference type="Proteomes" id="UP000193307">
    <property type="component" value="Unassembled WGS sequence"/>
</dbReference>
<feature type="transmembrane region" description="Helical" evidence="1">
    <location>
        <begin position="34"/>
        <end position="60"/>
    </location>
</feature>
<dbReference type="AlphaFoldDB" id="A0A1Y5SM64"/>
<keyword evidence="1" id="KW-0472">Membrane</keyword>